<dbReference type="InterPro" id="IPR001480">
    <property type="entry name" value="Bulb-type_lectin_dom"/>
</dbReference>
<organism evidence="7 8">
    <name type="scientific">Malus domestica</name>
    <name type="common">Apple</name>
    <name type="synonym">Pyrus malus</name>
    <dbReference type="NCBI Taxonomy" id="3750"/>
    <lineage>
        <taxon>Eukaryota</taxon>
        <taxon>Viridiplantae</taxon>
        <taxon>Streptophyta</taxon>
        <taxon>Embryophyta</taxon>
        <taxon>Tracheophyta</taxon>
        <taxon>Spermatophyta</taxon>
        <taxon>Magnoliopsida</taxon>
        <taxon>eudicotyledons</taxon>
        <taxon>Gunneridae</taxon>
        <taxon>Pentapetalae</taxon>
        <taxon>rosids</taxon>
        <taxon>fabids</taxon>
        <taxon>Rosales</taxon>
        <taxon>Rosaceae</taxon>
        <taxon>Amygdaloideae</taxon>
        <taxon>Maleae</taxon>
        <taxon>Malus</taxon>
    </lineage>
</organism>
<feature type="domain" description="Bulb-type lectin" evidence="5">
    <location>
        <begin position="104"/>
        <end position="229"/>
    </location>
</feature>
<dbReference type="SUPFAM" id="SSF56112">
    <property type="entry name" value="Protein kinase-like (PK-like)"/>
    <property type="match status" value="1"/>
</dbReference>
<feature type="domain" description="Bulb-type lectin" evidence="5">
    <location>
        <begin position="718"/>
        <end position="843"/>
    </location>
</feature>
<keyword evidence="8" id="KW-1185">Reference proteome</keyword>
<gene>
    <name evidence="7" type="ORF">DVH24_005506</name>
</gene>
<feature type="domain" description="Apple" evidence="6">
    <location>
        <begin position="1025"/>
        <end position="1106"/>
    </location>
</feature>
<keyword evidence="4" id="KW-0472">Membrane</keyword>
<dbReference type="Proteomes" id="UP000290289">
    <property type="component" value="Unassembled WGS sequence"/>
</dbReference>
<dbReference type="Gene3D" id="3.30.200.20">
    <property type="entry name" value="Phosphorylase Kinase, domain 1"/>
    <property type="match status" value="2"/>
</dbReference>
<dbReference type="Pfam" id="PF00954">
    <property type="entry name" value="S_locus_glycop"/>
    <property type="match status" value="2"/>
</dbReference>
<evidence type="ECO:0000256" key="1">
    <source>
        <dbReference type="ARBA" id="ARBA00022729"/>
    </source>
</evidence>
<dbReference type="InterPro" id="IPR011009">
    <property type="entry name" value="Kinase-like_dom_sf"/>
</dbReference>
<feature type="transmembrane region" description="Helical" evidence="4">
    <location>
        <begin position="704"/>
        <end position="723"/>
    </location>
</feature>
<dbReference type="PROSITE" id="PS50948">
    <property type="entry name" value="PAN"/>
    <property type="match status" value="2"/>
</dbReference>
<reference evidence="7 8" key="1">
    <citation type="submission" date="2018-10" db="EMBL/GenBank/DDBJ databases">
        <title>A high-quality apple genome assembly.</title>
        <authorList>
            <person name="Hu J."/>
        </authorList>
    </citation>
    <scope>NUCLEOTIDE SEQUENCE [LARGE SCALE GENOMIC DNA]</scope>
    <source>
        <strain evidence="8">cv. HFTH1</strain>
        <tissue evidence="7">Young leaf</tissue>
    </source>
</reference>
<proteinExistence type="predicted"/>
<keyword evidence="3" id="KW-0325">Glycoprotein</keyword>
<dbReference type="PROSITE" id="PS50927">
    <property type="entry name" value="BULB_LECTIN"/>
    <property type="match status" value="2"/>
</dbReference>
<evidence type="ECO:0008006" key="9">
    <source>
        <dbReference type="Google" id="ProtNLM"/>
    </source>
</evidence>
<dbReference type="FunFam" id="2.90.10.10:FF:000029">
    <property type="entry name" value="G-type lectin S-receptor-like serine/threonine-protein kinase"/>
    <property type="match status" value="2"/>
</dbReference>
<evidence type="ECO:0000256" key="4">
    <source>
        <dbReference type="SAM" id="Phobius"/>
    </source>
</evidence>
<dbReference type="InterPro" id="IPR036426">
    <property type="entry name" value="Bulb-type_lectin_dom_sf"/>
</dbReference>
<dbReference type="SMART" id="SM00473">
    <property type="entry name" value="PAN_AP"/>
    <property type="match status" value="2"/>
</dbReference>
<evidence type="ECO:0000259" key="5">
    <source>
        <dbReference type="PROSITE" id="PS50927"/>
    </source>
</evidence>
<dbReference type="GO" id="GO:0048544">
    <property type="term" value="P:recognition of pollen"/>
    <property type="evidence" value="ECO:0007669"/>
    <property type="project" value="InterPro"/>
</dbReference>
<dbReference type="CDD" id="cd00028">
    <property type="entry name" value="B_lectin"/>
    <property type="match status" value="2"/>
</dbReference>
<feature type="domain" description="Apple" evidence="6">
    <location>
        <begin position="411"/>
        <end position="492"/>
    </location>
</feature>
<keyword evidence="4" id="KW-1133">Transmembrane helix</keyword>
<dbReference type="InterPro" id="IPR003609">
    <property type="entry name" value="Pan_app"/>
</dbReference>
<name>A0A498KX98_MALDO</name>
<comment type="caution">
    <text evidence="7">The sequence shown here is derived from an EMBL/GenBank/DDBJ whole genome shotgun (WGS) entry which is preliminary data.</text>
</comment>
<dbReference type="SMART" id="SM00108">
    <property type="entry name" value="B_lectin"/>
    <property type="match status" value="2"/>
</dbReference>
<evidence type="ECO:0000313" key="8">
    <source>
        <dbReference type="Proteomes" id="UP000290289"/>
    </source>
</evidence>
<sequence>MKMQFNCQHPTLLDLIRACRLPVAGQIIQTTTEIPTEKHKHQRQFFIVDAKSRIPRREMLFFKPLFLLFLLLSPLCASRIPRREMFFKPLFLFFLLLSPLCASIDTITLNQQLKDGDSIVSKDRKFELGFFGPDNSSSSRYVGIWYANQPEKTVVWVANRDKPINDSSGVLAINRYGILVLSAAGNISIWSTDASVHVQTRSTFVAQLLDSGNLVVFQENKSESFIWQSFDYPTDTLLPGMKIGFNWKTGLEWKLTSWNSEKDPGTGDYSFRVVPNSTATPLIVVLKGSSKYWRSDPGPWPTFVSNDEEMSYYFVPNDSDSVARSVLRDYGLYQQLKWNDADDHWEEYWAAPKYRCDKYGHCGANSRSSPDNFNAFQCECLPGYEPKSVNDWNRRNGSDGCVSKRIGGLKCENGDGFVTLQRVKDPDASIEARLVRSMSAKECEQACLNNCSCTAYMSIEWEGRLDCMTWQDDLMDIVGRTELGRDLYVRVDKIELAKHTSKSKGFLRRRGALAIPIVSVLLALVLIIVFACWQQKRKSKTRARTDYAEVDELEEAKRHPESQYFSLSTIIAATDNFSPINKLGQGGFGIFYKKFQEKKINIRIILHRGCEIPNPQKKNSFAPDEVMRCIQVGLLCVEEETIHVSCCFYVEPRNISSISLVVLFDSSHACQLPGKLVHSNKQQKFIVDAKSQIPRRKMLFFKPLFLFFLLLMPFCTSIDTIALNQQLKDGDTLVSKDRKFELGFFSPDNSSSSTYVGIWYADQPQKTVVWVANRDTPVNDSSGVLAINRYGNLVLSAAGNILIWSTNVSVHVQTRSTFVAQLLDSGNLVLFQENKSESFIWQSFDYPTDTLLPGMKIGFNWKTGLELKLTSWISENNPGTGDYSFRIVSNSTATPLIVVFKGLSKYWRADPGVWPNFVSNDEEMYDYFTPRENGSVARAVLRDYGLFQQLKWSDADDQWEETFAAPKYRCDKYGQCGANSICSPDNVNLFECECLPGYEPKSVNNWNQRNGSDGCVSKRIGGLKCGNGDGFVTVQRVKDPDASIEAQLVKSMSDKECEQACLSNCSCTAYMSIGSEGRIDCMTWYDDLMDILVRTELGGDLYVRVDKIELGKHTSKSKVFLRRRGALVIPIVSVLVALVLIIVFACWRHKKKSKTKDYVEVDELEETRRHLELQYFDLSTILVATDNFSLVNKLGQGGFGTVYKNVVLPDCLRMTTNLFDLHSFLAKNQGFLAGALLHLDCSA</sequence>
<dbReference type="Gene3D" id="2.90.10.10">
    <property type="entry name" value="Bulb-type lectin domain"/>
    <property type="match status" value="2"/>
</dbReference>
<feature type="transmembrane region" description="Helical" evidence="4">
    <location>
        <begin position="511"/>
        <end position="533"/>
    </location>
</feature>
<feature type="transmembrane region" description="Helical" evidence="4">
    <location>
        <begin position="1125"/>
        <end position="1147"/>
    </location>
</feature>
<accession>A0A498KX98</accession>
<protein>
    <recommendedName>
        <fullName evidence="9">Non-specific serine/threonine protein kinase</fullName>
    </recommendedName>
</protein>
<dbReference type="PANTHER" id="PTHR32444:SF247">
    <property type="entry name" value="OS01G0958200 PROTEIN"/>
    <property type="match status" value="1"/>
</dbReference>
<evidence type="ECO:0000259" key="6">
    <source>
        <dbReference type="PROSITE" id="PS50948"/>
    </source>
</evidence>
<dbReference type="EMBL" id="RDQH01000315">
    <property type="protein sequence ID" value="RXI09553.1"/>
    <property type="molecule type" value="Genomic_DNA"/>
</dbReference>
<evidence type="ECO:0000256" key="3">
    <source>
        <dbReference type="ARBA" id="ARBA00023180"/>
    </source>
</evidence>
<dbReference type="InterPro" id="IPR000858">
    <property type="entry name" value="S_locus_glycoprot_dom"/>
</dbReference>
<keyword evidence="1" id="KW-0732">Signal</keyword>
<dbReference type="Pfam" id="PF08276">
    <property type="entry name" value="PAN_2"/>
    <property type="match status" value="2"/>
</dbReference>
<dbReference type="Pfam" id="PF01453">
    <property type="entry name" value="B_lectin"/>
    <property type="match status" value="2"/>
</dbReference>
<evidence type="ECO:0000313" key="7">
    <source>
        <dbReference type="EMBL" id="RXI09553.1"/>
    </source>
</evidence>
<dbReference type="CDD" id="cd01098">
    <property type="entry name" value="PAN_AP_plant"/>
    <property type="match status" value="2"/>
</dbReference>
<dbReference type="SUPFAM" id="SSF51110">
    <property type="entry name" value="alpha-D-mannose-specific plant lectins"/>
    <property type="match status" value="2"/>
</dbReference>
<keyword evidence="2" id="KW-1015">Disulfide bond</keyword>
<dbReference type="AlphaFoldDB" id="A0A498KX98"/>
<dbReference type="PANTHER" id="PTHR32444">
    <property type="entry name" value="BULB-TYPE LECTIN DOMAIN-CONTAINING PROTEIN"/>
    <property type="match status" value="1"/>
</dbReference>
<feature type="transmembrane region" description="Helical" evidence="4">
    <location>
        <begin position="60"/>
        <end position="78"/>
    </location>
</feature>
<keyword evidence="4" id="KW-0812">Transmembrane</keyword>
<evidence type="ECO:0000256" key="2">
    <source>
        <dbReference type="ARBA" id="ARBA00023157"/>
    </source>
</evidence>